<feature type="active site" description="Proton donor/acceptor" evidence="9">
    <location>
        <position position="189"/>
    </location>
</feature>
<dbReference type="OrthoDB" id="9801430at2"/>
<evidence type="ECO:0000313" key="13">
    <source>
        <dbReference type="Proteomes" id="UP000008701"/>
    </source>
</evidence>
<comment type="function">
    <text evidence="9 10">Catalyzes hydrolysis of the D-alanyl-D-alanine dipeptide.</text>
</comment>
<evidence type="ECO:0000256" key="6">
    <source>
        <dbReference type="ARBA" id="ARBA00022997"/>
    </source>
</evidence>
<evidence type="ECO:0000256" key="2">
    <source>
        <dbReference type="ARBA" id="ARBA00022670"/>
    </source>
</evidence>
<keyword evidence="3" id="KW-0479">Metal-binding</keyword>
<dbReference type="PIRSF" id="PIRSF026671">
    <property type="entry name" value="AA_dipeptidase"/>
    <property type="match status" value="1"/>
</dbReference>
<evidence type="ECO:0000256" key="9">
    <source>
        <dbReference type="HAMAP-Rule" id="MF_01924"/>
    </source>
</evidence>
<dbReference type="GO" id="GO:0046872">
    <property type="term" value="F:metal ion binding"/>
    <property type="evidence" value="ECO:0007669"/>
    <property type="project" value="UniProtKB-KW"/>
</dbReference>
<sequence length="215" mass="24346" precursor="true">MMKRKVALIRRVVLAMLPVLFFCRESSAYSDHFVDIELYQSGIILDIRYATPNNITGQTVYSNARCLLRNDVAMRLLRVQEGLCKKGYRLIVFDCYRPLSVQKKLWEILPDERYVANPARGGSTYNRGAAVDVALADSAGKPLSMPTAYYDFSGKADGSYKVASVEALQNIALLESAMKAEGFLSFKSEWWHYEVADWARHHVSDFPVQKQGCED</sequence>
<dbReference type="EC" id="3.4.13.22" evidence="9 10"/>
<protein>
    <recommendedName>
        <fullName evidence="9 10">D-alanyl-D-alanine dipeptidase</fullName>
        <shortName evidence="9 10">D-Ala-D-Ala dipeptidase</shortName>
        <ecNumber evidence="9 10">3.4.13.22</ecNumber>
    </recommendedName>
</protein>
<dbReference type="HAMAP" id="MF_01924">
    <property type="entry name" value="A_A_dipeptidase"/>
    <property type="match status" value="1"/>
</dbReference>
<evidence type="ECO:0000256" key="3">
    <source>
        <dbReference type="ARBA" id="ARBA00022723"/>
    </source>
</evidence>
<dbReference type="GO" id="GO:0008237">
    <property type="term" value="F:metallopeptidase activity"/>
    <property type="evidence" value="ECO:0007669"/>
    <property type="project" value="UniProtKB-KW"/>
</dbReference>
<dbReference type="KEGG" id="cph:Cpha266_1343"/>
<evidence type="ECO:0000256" key="7">
    <source>
        <dbReference type="ARBA" id="ARBA00023049"/>
    </source>
</evidence>
<dbReference type="GO" id="GO:0071555">
    <property type="term" value="P:cell wall organization"/>
    <property type="evidence" value="ECO:0007669"/>
    <property type="project" value="UniProtKB-KW"/>
</dbReference>
<dbReference type="PANTHER" id="PTHR43126">
    <property type="entry name" value="D-ALANYL-D-ALANINE DIPEPTIDASE"/>
    <property type="match status" value="1"/>
</dbReference>
<evidence type="ECO:0000313" key="12">
    <source>
        <dbReference type="EMBL" id="ABL65374.1"/>
    </source>
</evidence>
<dbReference type="AlphaFoldDB" id="A1BG47"/>
<dbReference type="EMBL" id="CP000492">
    <property type="protein sequence ID" value="ABL65374.1"/>
    <property type="molecule type" value="Genomic_DNA"/>
</dbReference>
<reference evidence="12 13" key="1">
    <citation type="submission" date="2006-12" db="EMBL/GenBank/DDBJ databases">
        <title>Complete sequence of Chlorobium phaeobacteroides DSM 266.</title>
        <authorList>
            <consortium name="US DOE Joint Genome Institute"/>
            <person name="Copeland A."/>
            <person name="Lucas S."/>
            <person name="Lapidus A."/>
            <person name="Barry K."/>
            <person name="Detter J.C."/>
            <person name="Glavina del Rio T."/>
            <person name="Hammon N."/>
            <person name="Israni S."/>
            <person name="Pitluck S."/>
            <person name="Goltsman E."/>
            <person name="Schmutz J."/>
            <person name="Larimer F."/>
            <person name="Land M."/>
            <person name="Hauser L."/>
            <person name="Mikhailova N."/>
            <person name="Li T."/>
            <person name="Overmann J."/>
            <person name="Bryant D.A."/>
            <person name="Richardson P."/>
        </authorList>
    </citation>
    <scope>NUCLEOTIDE SEQUENCE [LARGE SCALE GENOMIC DNA]</scope>
    <source>
        <strain evidence="12 13">DSM 266</strain>
    </source>
</reference>
<keyword evidence="13" id="KW-1185">Reference proteome</keyword>
<dbReference type="GO" id="GO:0160237">
    <property type="term" value="F:D-Ala-D-Ala dipeptidase activity"/>
    <property type="evidence" value="ECO:0007669"/>
    <property type="project" value="UniProtKB-EC"/>
</dbReference>
<organism evidence="12 13">
    <name type="scientific">Chlorobium phaeobacteroides (strain DSM 266 / SMG 266 / 2430)</name>
    <dbReference type="NCBI Taxonomy" id="290317"/>
    <lineage>
        <taxon>Bacteria</taxon>
        <taxon>Pseudomonadati</taxon>
        <taxon>Chlorobiota</taxon>
        <taxon>Chlorobiia</taxon>
        <taxon>Chlorobiales</taxon>
        <taxon>Chlorobiaceae</taxon>
        <taxon>Chlorobium/Pelodictyon group</taxon>
        <taxon>Chlorobium</taxon>
    </lineage>
</organism>
<dbReference type="InterPro" id="IPR009045">
    <property type="entry name" value="Zn_M74/Hedgehog-like"/>
</dbReference>
<keyword evidence="8 10" id="KW-0961">Cell wall biogenesis/degradation</keyword>
<evidence type="ECO:0000256" key="5">
    <source>
        <dbReference type="ARBA" id="ARBA00022833"/>
    </source>
</evidence>
<dbReference type="PANTHER" id="PTHR43126:SF1">
    <property type="entry name" value="D-ALANYL-D-ALANINE DIPEPTIDASE"/>
    <property type="match status" value="1"/>
</dbReference>
<dbReference type="SUPFAM" id="SSF55166">
    <property type="entry name" value="Hedgehog/DD-peptidase"/>
    <property type="match status" value="1"/>
</dbReference>
<evidence type="ECO:0000256" key="11">
    <source>
        <dbReference type="SAM" id="SignalP"/>
    </source>
</evidence>
<comment type="caution">
    <text evidence="9">Lacks conserved residue(s) required for the propagation of feature annotation.</text>
</comment>
<comment type="similarity">
    <text evidence="9 10">Belongs to the peptidase M15D family.</text>
</comment>
<evidence type="ECO:0000256" key="4">
    <source>
        <dbReference type="ARBA" id="ARBA00022801"/>
    </source>
</evidence>
<dbReference type="eggNOG" id="COG2173">
    <property type="taxonomic scope" value="Bacteria"/>
</dbReference>
<keyword evidence="5" id="KW-0862">Zinc</keyword>
<evidence type="ECO:0000256" key="10">
    <source>
        <dbReference type="PIRNR" id="PIRNR026671"/>
    </source>
</evidence>
<dbReference type="RefSeq" id="WP_011745197.1">
    <property type="nucleotide sequence ID" value="NC_008639.1"/>
</dbReference>
<comment type="catalytic activity">
    <reaction evidence="1 9 10">
        <text>D-alanyl-D-alanine + H2O = 2 D-alanine</text>
        <dbReference type="Rhea" id="RHEA:20661"/>
        <dbReference type="ChEBI" id="CHEBI:15377"/>
        <dbReference type="ChEBI" id="CHEBI:57416"/>
        <dbReference type="ChEBI" id="CHEBI:57822"/>
        <dbReference type="EC" id="3.4.13.22"/>
    </reaction>
</comment>
<keyword evidence="11" id="KW-0732">Signal</keyword>
<dbReference type="Gene3D" id="3.30.1380.10">
    <property type="match status" value="1"/>
</dbReference>
<keyword evidence="6 9" id="KW-0224">Dipeptidase</keyword>
<gene>
    <name evidence="12" type="ordered locus">Cpha266_1343</name>
</gene>
<dbReference type="HOGENOM" id="CLU_060744_1_2_10"/>
<proteinExistence type="inferred from homology"/>
<dbReference type="Proteomes" id="UP000008701">
    <property type="component" value="Chromosome"/>
</dbReference>
<keyword evidence="2 9" id="KW-0645">Protease</keyword>
<dbReference type="InterPro" id="IPR000755">
    <property type="entry name" value="A_A_dipeptidase"/>
</dbReference>
<accession>A1BG47</accession>
<dbReference type="Pfam" id="PF01427">
    <property type="entry name" value="Peptidase_M15"/>
    <property type="match status" value="1"/>
</dbReference>
<evidence type="ECO:0000256" key="1">
    <source>
        <dbReference type="ARBA" id="ARBA00001362"/>
    </source>
</evidence>
<dbReference type="GO" id="GO:0006508">
    <property type="term" value="P:proteolysis"/>
    <property type="evidence" value="ECO:0007669"/>
    <property type="project" value="UniProtKB-KW"/>
</dbReference>
<keyword evidence="4 9" id="KW-0378">Hydrolase</keyword>
<feature type="site" description="Transition state stabilizer" evidence="9">
    <location>
        <position position="97"/>
    </location>
</feature>
<name>A1BG47_CHLPD</name>
<feature type="chain" id="PRO_5002632546" description="D-alanyl-D-alanine dipeptidase" evidence="11">
    <location>
        <begin position="29"/>
        <end position="215"/>
    </location>
</feature>
<feature type="signal peptide" evidence="11">
    <location>
        <begin position="1"/>
        <end position="28"/>
    </location>
</feature>
<dbReference type="CDD" id="cd14840">
    <property type="entry name" value="D-Ala-D-Ala_dipeptidase_Aad"/>
    <property type="match status" value="1"/>
</dbReference>
<evidence type="ECO:0000256" key="8">
    <source>
        <dbReference type="ARBA" id="ARBA00023316"/>
    </source>
</evidence>
<keyword evidence="7 9" id="KW-0482">Metalloprotease</keyword>